<dbReference type="Pfam" id="PF01237">
    <property type="entry name" value="Oxysterol_BP"/>
    <property type="match status" value="1"/>
</dbReference>
<keyword evidence="2" id="KW-1185">Reference proteome</keyword>
<accession>A0A0L0F7E4</accession>
<proteinExistence type="predicted"/>
<sequence>MLQRLVKYDVAKSDLTEWDSQKLWEKVSTAITNKDQVAATDEKNKLEEAQREAHKARVNRDETYAPRLFNRVLGTDRADGLSDEDYYVYRYFNLVKVWQVHGQQCIRTRMRISL</sequence>
<dbReference type="Proteomes" id="UP000054560">
    <property type="component" value="Unassembled WGS sequence"/>
</dbReference>
<reference evidence="1 2" key="1">
    <citation type="submission" date="2011-02" db="EMBL/GenBank/DDBJ databases">
        <title>The Genome Sequence of Sphaeroforma arctica JP610.</title>
        <authorList>
            <consortium name="The Broad Institute Genome Sequencing Platform"/>
            <person name="Russ C."/>
            <person name="Cuomo C."/>
            <person name="Young S.K."/>
            <person name="Zeng Q."/>
            <person name="Gargeya S."/>
            <person name="Alvarado L."/>
            <person name="Berlin A."/>
            <person name="Chapman S.B."/>
            <person name="Chen Z."/>
            <person name="Freedman E."/>
            <person name="Gellesch M."/>
            <person name="Goldberg J."/>
            <person name="Griggs A."/>
            <person name="Gujja S."/>
            <person name="Heilman E."/>
            <person name="Heiman D."/>
            <person name="Howarth C."/>
            <person name="Mehta T."/>
            <person name="Neiman D."/>
            <person name="Pearson M."/>
            <person name="Roberts A."/>
            <person name="Saif S."/>
            <person name="Shea T."/>
            <person name="Shenoy N."/>
            <person name="Sisk P."/>
            <person name="Stolte C."/>
            <person name="Sykes S."/>
            <person name="White J."/>
            <person name="Yandava C."/>
            <person name="Burger G."/>
            <person name="Gray M.W."/>
            <person name="Holland P.W.H."/>
            <person name="King N."/>
            <person name="Lang F.B.F."/>
            <person name="Roger A.J."/>
            <person name="Ruiz-Trillo I."/>
            <person name="Haas B."/>
            <person name="Nusbaum C."/>
            <person name="Birren B."/>
        </authorList>
    </citation>
    <scope>NUCLEOTIDE SEQUENCE [LARGE SCALE GENOMIC DNA]</scope>
    <source>
        <strain evidence="1 2">JP610</strain>
    </source>
</reference>
<dbReference type="GeneID" id="25915291"/>
<dbReference type="InterPro" id="IPR037239">
    <property type="entry name" value="OSBP_sf"/>
</dbReference>
<dbReference type="SUPFAM" id="SSF144000">
    <property type="entry name" value="Oxysterol-binding protein-like"/>
    <property type="match status" value="1"/>
</dbReference>
<evidence type="ECO:0000313" key="1">
    <source>
        <dbReference type="EMBL" id="KNC72652.1"/>
    </source>
</evidence>
<dbReference type="EMBL" id="KQ246704">
    <property type="protein sequence ID" value="KNC72652.1"/>
    <property type="molecule type" value="Genomic_DNA"/>
</dbReference>
<dbReference type="InterPro" id="IPR000648">
    <property type="entry name" value="Oxysterol-bd"/>
</dbReference>
<gene>
    <name evidence="1" type="ORF">SARC_14787</name>
</gene>
<protein>
    <submittedName>
        <fullName evidence="1">Uncharacterized protein</fullName>
    </submittedName>
</protein>
<evidence type="ECO:0000313" key="2">
    <source>
        <dbReference type="Proteomes" id="UP000054560"/>
    </source>
</evidence>
<dbReference type="OrthoDB" id="10053431at2759"/>
<dbReference type="STRING" id="667725.A0A0L0F7E4"/>
<dbReference type="RefSeq" id="XP_014146554.1">
    <property type="nucleotide sequence ID" value="XM_014291079.1"/>
</dbReference>
<organism evidence="1 2">
    <name type="scientific">Sphaeroforma arctica JP610</name>
    <dbReference type="NCBI Taxonomy" id="667725"/>
    <lineage>
        <taxon>Eukaryota</taxon>
        <taxon>Ichthyosporea</taxon>
        <taxon>Ichthyophonida</taxon>
        <taxon>Sphaeroforma</taxon>
    </lineage>
</organism>
<name>A0A0L0F7E4_9EUKA</name>
<dbReference type="AlphaFoldDB" id="A0A0L0F7E4"/>
<dbReference type="Gene3D" id="3.30.70.3490">
    <property type="match status" value="1"/>
</dbReference>
<dbReference type="GO" id="GO:0008289">
    <property type="term" value="F:lipid binding"/>
    <property type="evidence" value="ECO:0007669"/>
    <property type="project" value="InterPro"/>
</dbReference>